<name>A0A9P6EZ80_9FUNG</name>
<keyword evidence="1" id="KW-1133">Transmembrane helix</keyword>
<sequence>MGTLVAMSTRKQPLPSLIDTVWLCAFFYLLSMFFILPMSTVTALTPISVYDPAYATINENLFIIQGGADYQNATFSIPVSQFIALDFTRQSWDASNPPWVPMKTEKQLPEILKTYSHSMTVSLDQKTITIWDSGMPGSVTLYNVTDETWRFIYHPLEMQRSDKQLKAEVDPTSGLIYLPLGYDAQIMQVYDPLAPTSGAETGGKAPQAAAGPDAASPLGFGRASGIVMADGVKRGSTGYSWMWSSIRTAFILFGGRIGDGAPDAPYLHEFKPNYEGPTPGGTWSILKTNGTVPPRLIGSCMLSAYNGTKIVLFGGHPVNFISTPTIYILDVSDF</sequence>
<reference evidence="2" key="1">
    <citation type="journal article" date="2020" name="Fungal Divers.">
        <title>Resolving the Mortierellaceae phylogeny through synthesis of multi-gene phylogenetics and phylogenomics.</title>
        <authorList>
            <person name="Vandepol N."/>
            <person name="Liber J."/>
            <person name="Desiro A."/>
            <person name="Na H."/>
            <person name="Kennedy M."/>
            <person name="Barry K."/>
            <person name="Grigoriev I.V."/>
            <person name="Miller A.N."/>
            <person name="O'Donnell K."/>
            <person name="Stajich J.E."/>
            <person name="Bonito G."/>
        </authorList>
    </citation>
    <scope>NUCLEOTIDE SEQUENCE</scope>
    <source>
        <strain evidence="2">NRRL 2591</strain>
    </source>
</reference>
<organism evidence="2 3">
    <name type="scientific">Mortierella hygrophila</name>
    <dbReference type="NCBI Taxonomy" id="979708"/>
    <lineage>
        <taxon>Eukaryota</taxon>
        <taxon>Fungi</taxon>
        <taxon>Fungi incertae sedis</taxon>
        <taxon>Mucoromycota</taxon>
        <taxon>Mortierellomycotina</taxon>
        <taxon>Mortierellomycetes</taxon>
        <taxon>Mortierellales</taxon>
        <taxon>Mortierellaceae</taxon>
        <taxon>Mortierella</taxon>
    </lineage>
</organism>
<keyword evidence="1" id="KW-0812">Transmembrane</keyword>
<proteinExistence type="predicted"/>
<dbReference type="InterPro" id="IPR011043">
    <property type="entry name" value="Gal_Oxase/kelch_b-propeller"/>
</dbReference>
<keyword evidence="1" id="KW-0472">Membrane</keyword>
<evidence type="ECO:0000256" key="1">
    <source>
        <dbReference type="SAM" id="Phobius"/>
    </source>
</evidence>
<gene>
    <name evidence="2" type="ORF">EC957_006722</name>
</gene>
<dbReference type="SUPFAM" id="SSF50965">
    <property type="entry name" value="Galactose oxidase, central domain"/>
    <property type="match status" value="1"/>
</dbReference>
<dbReference type="AlphaFoldDB" id="A0A9P6EZ80"/>
<protein>
    <submittedName>
        <fullName evidence="2">Uncharacterized protein</fullName>
    </submittedName>
</protein>
<evidence type="ECO:0000313" key="2">
    <source>
        <dbReference type="EMBL" id="KAF9538466.1"/>
    </source>
</evidence>
<dbReference type="Proteomes" id="UP000723463">
    <property type="component" value="Unassembled WGS sequence"/>
</dbReference>
<keyword evidence="3" id="KW-1185">Reference proteome</keyword>
<dbReference type="EMBL" id="JAAAXW010000304">
    <property type="protein sequence ID" value="KAF9538466.1"/>
    <property type="molecule type" value="Genomic_DNA"/>
</dbReference>
<accession>A0A9P6EZ80</accession>
<feature type="transmembrane region" description="Helical" evidence="1">
    <location>
        <begin position="20"/>
        <end position="38"/>
    </location>
</feature>
<comment type="caution">
    <text evidence="2">The sequence shown here is derived from an EMBL/GenBank/DDBJ whole genome shotgun (WGS) entry which is preliminary data.</text>
</comment>
<evidence type="ECO:0000313" key="3">
    <source>
        <dbReference type="Proteomes" id="UP000723463"/>
    </source>
</evidence>